<evidence type="ECO:0000256" key="7">
    <source>
        <dbReference type="ARBA" id="ARBA00023065"/>
    </source>
</evidence>
<keyword evidence="2 11" id="KW-0813">Transport</keyword>
<dbReference type="EMBL" id="BMAT01004921">
    <property type="protein sequence ID" value="GFR83359.1"/>
    <property type="molecule type" value="Genomic_DNA"/>
</dbReference>
<comment type="subcellular location">
    <subcellularLocation>
        <location evidence="1">Membrane</location>
        <topology evidence="1">Multi-pass membrane protein</topology>
    </subcellularLocation>
</comment>
<evidence type="ECO:0000256" key="5">
    <source>
        <dbReference type="ARBA" id="ARBA00022989"/>
    </source>
</evidence>
<dbReference type="AlphaFoldDB" id="A0AAV4GCV4"/>
<evidence type="ECO:0000256" key="6">
    <source>
        <dbReference type="ARBA" id="ARBA00023053"/>
    </source>
</evidence>
<dbReference type="PANTHER" id="PTHR11690:SF248">
    <property type="entry name" value="PICKPOCKET 17, ISOFORM A"/>
    <property type="match status" value="1"/>
</dbReference>
<evidence type="ECO:0000313" key="14">
    <source>
        <dbReference type="Proteomes" id="UP000762676"/>
    </source>
</evidence>
<keyword evidence="9 11" id="KW-0739">Sodium transport</keyword>
<proteinExistence type="inferred from homology"/>
<dbReference type="Pfam" id="PF00858">
    <property type="entry name" value="ASC"/>
    <property type="match status" value="1"/>
</dbReference>
<evidence type="ECO:0000256" key="9">
    <source>
        <dbReference type="ARBA" id="ARBA00023201"/>
    </source>
</evidence>
<dbReference type="GO" id="GO:0015280">
    <property type="term" value="F:ligand-gated sodium channel activity"/>
    <property type="evidence" value="ECO:0007669"/>
    <property type="project" value="TreeGrafter"/>
</dbReference>
<keyword evidence="14" id="KW-1185">Reference proteome</keyword>
<gene>
    <name evidence="13" type="ORF">ElyMa_002388500</name>
</gene>
<keyword evidence="8" id="KW-0472">Membrane</keyword>
<keyword evidence="6" id="KW-0915">Sodium</keyword>
<dbReference type="Gene3D" id="2.60.470.10">
    <property type="entry name" value="Acid-sensing ion channels like domains"/>
    <property type="match status" value="1"/>
</dbReference>
<keyword evidence="3 11" id="KW-0894">Sodium channel</keyword>
<evidence type="ECO:0000256" key="8">
    <source>
        <dbReference type="ARBA" id="ARBA00023136"/>
    </source>
</evidence>
<protein>
    <submittedName>
        <fullName evidence="13">Amiloride-sensitive sodium channel subunit gamma</fullName>
    </submittedName>
</protein>
<keyword evidence="5" id="KW-1133">Transmembrane helix</keyword>
<name>A0AAV4GCV4_9GAST</name>
<dbReference type="InterPro" id="IPR001873">
    <property type="entry name" value="ENaC"/>
</dbReference>
<dbReference type="GO" id="GO:0005886">
    <property type="term" value="C:plasma membrane"/>
    <property type="evidence" value="ECO:0007669"/>
    <property type="project" value="TreeGrafter"/>
</dbReference>
<evidence type="ECO:0000256" key="12">
    <source>
        <dbReference type="SAM" id="SignalP"/>
    </source>
</evidence>
<keyword evidence="4 11" id="KW-0812">Transmembrane</keyword>
<dbReference type="PANTHER" id="PTHR11690">
    <property type="entry name" value="AMILORIDE-SENSITIVE SODIUM CHANNEL-RELATED"/>
    <property type="match status" value="1"/>
</dbReference>
<evidence type="ECO:0000256" key="1">
    <source>
        <dbReference type="ARBA" id="ARBA00004141"/>
    </source>
</evidence>
<evidence type="ECO:0000256" key="3">
    <source>
        <dbReference type="ARBA" id="ARBA00022461"/>
    </source>
</evidence>
<organism evidence="13 14">
    <name type="scientific">Elysia marginata</name>
    <dbReference type="NCBI Taxonomy" id="1093978"/>
    <lineage>
        <taxon>Eukaryota</taxon>
        <taxon>Metazoa</taxon>
        <taxon>Spiralia</taxon>
        <taxon>Lophotrochozoa</taxon>
        <taxon>Mollusca</taxon>
        <taxon>Gastropoda</taxon>
        <taxon>Heterobranchia</taxon>
        <taxon>Euthyneura</taxon>
        <taxon>Panpulmonata</taxon>
        <taxon>Sacoglossa</taxon>
        <taxon>Placobranchoidea</taxon>
        <taxon>Plakobranchidae</taxon>
        <taxon>Elysia</taxon>
    </lineage>
</organism>
<sequence length="179" mass="20707">MMMMMMMMIMVTMLINIKMIMSRQQSWEAQSDPSDLWLLEKTFQQIFLRHEPSIRFQMGHQISDMLLQCTFAGRTCVDSNFTLQLSGRYGNCFTLQYPKFVTRISGPTDGLQLKLFLETDEYVPGVANSKGIQVVIHDQDTIPFPEDEGVAVSAGTETFIALRRVQYYLLFIQCFIYLL</sequence>
<keyword evidence="10 11" id="KW-0407">Ion channel</keyword>
<evidence type="ECO:0000256" key="4">
    <source>
        <dbReference type="ARBA" id="ARBA00022692"/>
    </source>
</evidence>
<keyword evidence="7 11" id="KW-0406">Ion transport</keyword>
<evidence type="ECO:0000256" key="10">
    <source>
        <dbReference type="ARBA" id="ARBA00023303"/>
    </source>
</evidence>
<keyword evidence="12" id="KW-0732">Signal</keyword>
<evidence type="ECO:0000256" key="2">
    <source>
        <dbReference type="ARBA" id="ARBA00022448"/>
    </source>
</evidence>
<comment type="similarity">
    <text evidence="11">Belongs to the amiloride-sensitive sodium channel (TC 1.A.6) family.</text>
</comment>
<feature type="chain" id="PRO_5044022505" evidence="12">
    <location>
        <begin position="23"/>
        <end position="179"/>
    </location>
</feature>
<dbReference type="Proteomes" id="UP000762676">
    <property type="component" value="Unassembled WGS sequence"/>
</dbReference>
<reference evidence="13 14" key="1">
    <citation type="journal article" date="2021" name="Elife">
        <title>Chloroplast acquisition without the gene transfer in kleptoplastic sea slugs, Plakobranchus ocellatus.</title>
        <authorList>
            <person name="Maeda T."/>
            <person name="Takahashi S."/>
            <person name="Yoshida T."/>
            <person name="Shimamura S."/>
            <person name="Takaki Y."/>
            <person name="Nagai Y."/>
            <person name="Toyoda A."/>
            <person name="Suzuki Y."/>
            <person name="Arimoto A."/>
            <person name="Ishii H."/>
            <person name="Satoh N."/>
            <person name="Nishiyama T."/>
            <person name="Hasebe M."/>
            <person name="Maruyama T."/>
            <person name="Minagawa J."/>
            <person name="Obokata J."/>
            <person name="Shigenobu S."/>
        </authorList>
    </citation>
    <scope>NUCLEOTIDE SEQUENCE [LARGE SCALE GENOMIC DNA]</scope>
</reference>
<comment type="caution">
    <text evidence="13">The sequence shown here is derived from an EMBL/GenBank/DDBJ whole genome shotgun (WGS) entry which is preliminary data.</text>
</comment>
<feature type="signal peptide" evidence="12">
    <location>
        <begin position="1"/>
        <end position="22"/>
    </location>
</feature>
<dbReference type="PRINTS" id="PR01078">
    <property type="entry name" value="AMINACHANNEL"/>
</dbReference>
<evidence type="ECO:0000313" key="13">
    <source>
        <dbReference type="EMBL" id="GFR83359.1"/>
    </source>
</evidence>
<evidence type="ECO:0000256" key="11">
    <source>
        <dbReference type="RuleBase" id="RU000679"/>
    </source>
</evidence>
<accession>A0AAV4GCV4</accession>